<proteinExistence type="predicted"/>
<dbReference type="PROSITE" id="PS50188">
    <property type="entry name" value="B302_SPRY"/>
    <property type="match status" value="1"/>
</dbReference>
<evidence type="ECO:0000313" key="4">
    <source>
        <dbReference type="EMBL" id="ORX68742.1"/>
    </source>
</evidence>
<dbReference type="InterPro" id="IPR001870">
    <property type="entry name" value="B30.2/SPRY"/>
</dbReference>
<dbReference type="Pfam" id="PF10607">
    <property type="entry name" value="CTLH"/>
    <property type="match status" value="1"/>
</dbReference>
<gene>
    <name evidence="4" type="ORF">DL89DRAFT_258589</name>
</gene>
<reference evidence="4 5" key="1">
    <citation type="submission" date="2016-07" db="EMBL/GenBank/DDBJ databases">
        <title>Pervasive Adenine N6-methylation of Active Genes in Fungi.</title>
        <authorList>
            <consortium name="DOE Joint Genome Institute"/>
            <person name="Mondo S.J."/>
            <person name="Dannebaum R.O."/>
            <person name="Kuo R.C."/>
            <person name="Labutti K."/>
            <person name="Haridas S."/>
            <person name="Kuo A."/>
            <person name="Salamov A."/>
            <person name="Ahrendt S.R."/>
            <person name="Lipzen A."/>
            <person name="Sullivan W."/>
            <person name="Andreopoulos W.B."/>
            <person name="Clum A."/>
            <person name="Lindquist E."/>
            <person name="Daum C."/>
            <person name="Ramamoorthy G.K."/>
            <person name="Gryganskyi A."/>
            <person name="Culley D."/>
            <person name="Magnuson J.K."/>
            <person name="James T.Y."/>
            <person name="O'Malley M.A."/>
            <person name="Stajich J.E."/>
            <person name="Spatafora J.W."/>
            <person name="Visel A."/>
            <person name="Grigoriev I.V."/>
        </authorList>
    </citation>
    <scope>NUCLEOTIDE SEQUENCE [LARGE SCALE GENOMIC DNA]</scope>
    <source>
        <strain evidence="4 5">ATCC 12442</strain>
    </source>
</reference>
<dbReference type="InterPro" id="IPR050618">
    <property type="entry name" value="Ubq-SigPath_Reg"/>
</dbReference>
<dbReference type="InterPro" id="IPR006595">
    <property type="entry name" value="CTLH_C"/>
</dbReference>
<dbReference type="CDD" id="cd12909">
    <property type="entry name" value="SPRY_RanBP9_10"/>
    <property type="match status" value="1"/>
</dbReference>
<dbReference type="EMBL" id="MCFD01000009">
    <property type="protein sequence ID" value="ORX68742.1"/>
    <property type="molecule type" value="Genomic_DNA"/>
</dbReference>
<accession>A0A1Y1W5S4</accession>
<dbReference type="InterPro" id="IPR013320">
    <property type="entry name" value="ConA-like_dom_sf"/>
</dbReference>
<evidence type="ECO:0000259" key="2">
    <source>
        <dbReference type="PROSITE" id="PS50188"/>
    </source>
</evidence>
<dbReference type="Gene3D" id="2.60.120.920">
    <property type="match status" value="1"/>
</dbReference>
<dbReference type="InterPro" id="IPR013144">
    <property type="entry name" value="CRA_dom"/>
</dbReference>
<dbReference type="SMART" id="SM00757">
    <property type="entry name" value="CRA"/>
    <property type="match status" value="1"/>
</dbReference>
<feature type="region of interest" description="Disordered" evidence="1">
    <location>
        <begin position="190"/>
        <end position="233"/>
    </location>
</feature>
<dbReference type="Pfam" id="PF00622">
    <property type="entry name" value="SPRY"/>
    <property type="match status" value="1"/>
</dbReference>
<dbReference type="PANTHER" id="PTHR12864">
    <property type="entry name" value="RAN BINDING PROTEIN 9-RELATED"/>
    <property type="match status" value="1"/>
</dbReference>
<dbReference type="Proteomes" id="UP000193922">
    <property type="component" value="Unassembled WGS sequence"/>
</dbReference>
<dbReference type="InterPro" id="IPR024964">
    <property type="entry name" value="CTLH/CRA"/>
</dbReference>
<dbReference type="InterPro" id="IPR043136">
    <property type="entry name" value="B30.2/SPRY_sf"/>
</dbReference>
<dbReference type="InterPro" id="IPR035782">
    <property type="entry name" value="SPRY_RanBP9/10"/>
</dbReference>
<organism evidence="4 5">
    <name type="scientific">Linderina pennispora</name>
    <dbReference type="NCBI Taxonomy" id="61395"/>
    <lineage>
        <taxon>Eukaryota</taxon>
        <taxon>Fungi</taxon>
        <taxon>Fungi incertae sedis</taxon>
        <taxon>Zoopagomycota</taxon>
        <taxon>Kickxellomycotina</taxon>
        <taxon>Kickxellomycetes</taxon>
        <taxon>Kickxellales</taxon>
        <taxon>Kickxellaceae</taxon>
        <taxon>Linderina</taxon>
    </lineage>
</organism>
<feature type="domain" description="CTLH" evidence="3">
    <location>
        <begin position="239"/>
        <end position="280"/>
    </location>
</feature>
<protein>
    <submittedName>
        <fullName evidence="4">SPRY-domain-containing protein</fullName>
    </submittedName>
</protein>
<name>A0A1Y1W5S4_9FUNG</name>
<evidence type="ECO:0000259" key="3">
    <source>
        <dbReference type="PROSITE" id="PS50897"/>
    </source>
</evidence>
<feature type="domain" description="B30.2/SPRY" evidence="2">
    <location>
        <begin position="1"/>
        <end position="163"/>
    </location>
</feature>
<evidence type="ECO:0000256" key="1">
    <source>
        <dbReference type="SAM" id="MobiDB-lite"/>
    </source>
</evidence>
<evidence type="ECO:0000313" key="5">
    <source>
        <dbReference type="Proteomes" id="UP000193922"/>
    </source>
</evidence>
<dbReference type="RefSeq" id="XP_040742524.1">
    <property type="nucleotide sequence ID" value="XM_040885624.1"/>
</dbReference>
<dbReference type="SMART" id="SM00449">
    <property type="entry name" value="SPRY"/>
    <property type="match status" value="1"/>
</dbReference>
<keyword evidence="5" id="KW-1185">Reference proteome</keyword>
<dbReference type="OrthoDB" id="25503at2759"/>
<comment type="caution">
    <text evidence="4">The sequence shown here is derived from an EMBL/GenBank/DDBJ whole genome shotgun (WGS) entry which is preliminary data.</text>
</comment>
<dbReference type="PROSITE" id="PS50897">
    <property type="entry name" value="CTLH"/>
    <property type="match status" value="1"/>
</dbReference>
<dbReference type="AlphaFoldDB" id="A0A1Y1W5S4"/>
<dbReference type="SUPFAM" id="SSF49899">
    <property type="entry name" value="Concanavalin A-like lectins/glucanases"/>
    <property type="match status" value="1"/>
</dbReference>
<sequence length="450" mass="48162">MTSFLAVGADRVSVRYTGPGKGDSDARMIRSDHPIPARCGVYYYEVFIRSRGQCGYIGIGLSHNTNGATRLPGWDPGSWGYHGDDGNCFSGNGSGRAYGPGFTTDDTVGCGIDFKERSIFFTRNGLFLGHAFKSVDTSKPIFPAVGMRTAGEHIVANFGQRPFRFDIECYVSEAHQDALAEIHKTSIGDLIPKPSDQTTPLEAKNAAGPRADNRAGHSQAAARGWTAAKPSASTSARADIDSALGMLQESYPQVLKDESLVFQLRCRQFIELVRAANGYHIADCIPSDDSLSSASSGSMMDVDDTQAASLMSLAAITNAPAAPSKTVYGQIPNLRKLEPARLVRILLDYGRQLQADYGASPNPIVREGLVHTFSLLAYADPAASPISALLDPEACKPLARLVECAIVATEKAPRMSALECIYRQCAALLAELSSRRNGAAALVSVDTDFV</sequence>
<dbReference type="InterPro" id="IPR003877">
    <property type="entry name" value="SPRY_dom"/>
</dbReference>
<dbReference type="GeneID" id="63802272"/>
<dbReference type="STRING" id="61395.A0A1Y1W5S4"/>